<dbReference type="EMBL" id="JAHVKP010000001">
    <property type="protein sequence ID" value="MBY6218314.1"/>
    <property type="molecule type" value="Genomic_DNA"/>
</dbReference>
<evidence type="ECO:0000313" key="8">
    <source>
        <dbReference type="EMBL" id="MBY6218314.1"/>
    </source>
</evidence>
<feature type="transmembrane region" description="Helical" evidence="6">
    <location>
        <begin position="199"/>
        <end position="221"/>
    </location>
</feature>
<organism evidence="8 9">
    <name type="scientific">Qipengyuania aquimaris</name>
    <dbReference type="NCBI Taxonomy" id="255984"/>
    <lineage>
        <taxon>Bacteria</taxon>
        <taxon>Pseudomonadati</taxon>
        <taxon>Pseudomonadota</taxon>
        <taxon>Alphaproteobacteria</taxon>
        <taxon>Sphingomonadales</taxon>
        <taxon>Erythrobacteraceae</taxon>
        <taxon>Qipengyuania</taxon>
    </lineage>
</organism>
<dbReference type="PANTHER" id="PTHR42709">
    <property type="entry name" value="ALKALINE PHOSPHATASE LIKE PROTEIN"/>
    <property type="match status" value="1"/>
</dbReference>
<sequence length="225" mass="23361">MTSTMQEGEKLTPLRRWLRIGGIAAVLFVLPILIILPFGDQLVDIARNLGSQSAAAAFLAVIMLLALDSVAIIPHGLVGALAGSALDWPLAAAATWVGIMLASCIAYAIGRFAGRPLARRLLGADDLAAAEGRAARISALLLFATRPVPVLGEVILVAAGIARYSFRRFLLAIGSANLVLALAYTGLGGAIGASDPERLMLIATLGIPAVGGIAYCLVRLLSKKR</sequence>
<feature type="transmembrane region" description="Helical" evidence="6">
    <location>
        <begin position="90"/>
        <end position="110"/>
    </location>
</feature>
<dbReference type="AlphaFoldDB" id="A0A9Q3S190"/>
<evidence type="ECO:0000256" key="3">
    <source>
        <dbReference type="ARBA" id="ARBA00022692"/>
    </source>
</evidence>
<feature type="transmembrane region" description="Helical" evidence="6">
    <location>
        <begin position="20"/>
        <end position="43"/>
    </location>
</feature>
<evidence type="ECO:0000256" key="4">
    <source>
        <dbReference type="ARBA" id="ARBA00022989"/>
    </source>
</evidence>
<gene>
    <name evidence="8" type="ORF">KUV31_08160</name>
</gene>
<keyword evidence="3 6" id="KW-0812">Transmembrane</keyword>
<dbReference type="Pfam" id="PF09335">
    <property type="entry name" value="VTT_dom"/>
    <property type="match status" value="1"/>
</dbReference>
<evidence type="ECO:0000259" key="7">
    <source>
        <dbReference type="Pfam" id="PF09335"/>
    </source>
</evidence>
<comment type="subcellular location">
    <subcellularLocation>
        <location evidence="1">Cell membrane</location>
        <topology evidence="1">Multi-pass membrane protein</topology>
    </subcellularLocation>
</comment>
<evidence type="ECO:0000313" key="9">
    <source>
        <dbReference type="Proteomes" id="UP000824927"/>
    </source>
</evidence>
<dbReference type="Proteomes" id="UP000824927">
    <property type="component" value="Unassembled WGS sequence"/>
</dbReference>
<evidence type="ECO:0000256" key="1">
    <source>
        <dbReference type="ARBA" id="ARBA00004651"/>
    </source>
</evidence>
<dbReference type="InterPro" id="IPR051311">
    <property type="entry name" value="DedA_domain"/>
</dbReference>
<dbReference type="RefSeq" id="WP_222405170.1">
    <property type="nucleotide sequence ID" value="NZ_JAHVKP010000001.1"/>
</dbReference>
<feature type="domain" description="VTT" evidence="7">
    <location>
        <begin position="73"/>
        <end position="188"/>
    </location>
</feature>
<protein>
    <submittedName>
        <fullName evidence="8">VTT domain-containing protein</fullName>
    </submittedName>
</protein>
<proteinExistence type="predicted"/>
<name>A0A9Q3S190_9SPHN</name>
<evidence type="ECO:0000256" key="6">
    <source>
        <dbReference type="SAM" id="Phobius"/>
    </source>
</evidence>
<dbReference type="InterPro" id="IPR032816">
    <property type="entry name" value="VTT_dom"/>
</dbReference>
<accession>A0A9Q3S190</accession>
<feature type="transmembrane region" description="Helical" evidence="6">
    <location>
        <begin position="169"/>
        <end position="193"/>
    </location>
</feature>
<keyword evidence="5 6" id="KW-0472">Membrane</keyword>
<keyword evidence="2" id="KW-1003">Cell membrane</keyword>
<dbReference type="PANTHER" id="PTHR42709:SF6">
    <property type="entry name" value="UNDECAPRENYL PHOSPHATE TRANSPORTER A"/>
    <property type="match status" value="1"/>
</dbReference>
<feature type="transmembrane region" description="Helical" evidence="6">
    <location>
        <begin position="55"/>
        <end position="78"/>
    </location>
</feature>
<reference evidence="8" key="1">
    <citation type="submission" date="2021-06" db="EMBL/GenBank/DDBJ databases">
        <title>50 bacteria genomes isolated from Dapeng, Shenzhen, China.</title>
        <authorList>
            <person name="Zheng W."/>
            <person name="Yu S."/>
            <person name="Huang Y."/>
        </authorList>
    </citation>
    <scope>NUCLEOTIDE SEQUENCE</scope>
    <source>
        <strain evidence="8">DP4N28-2</strain>
    </source>
</reference>
<dbReference type="GO" id="GO:0005886">
    <property type="term" value="C:plasma membrane"/>
    <property type="evidence" value="ECO:0007669"/>
    <property type="project" value="UniProtKB-SubCell"/>
</dbReference>
<evidence type="ECO:0000256" key="5">
    <source>
        <dbReference type="ARBA" id="ARBA00023136"/>
    </source>
</evidence>
<comment type="caution">
    <text evidence="8">The sequence shown here is derived from an EMBL/GenBank/DDBJ whole genome shotgun (WGS) entry which is preliminary data.</text>
</comment>
<evidence type="ECO:0000256" key="2">
    <source>
        <dbReference type="ARBA" id="ARBA00022475"/>
    </source>
</evidence>
<keyword evidence="4 6" id="KW-1133">Transmembrane helix</keyword>